<evidence type="ECO:0000256" key="4">
    <source>
        <dbReference type="ARBA" id="ARBA00022692"/>
    </source>
</evidence>
<reference evidence="18" key="1">
    <citation type="journal article" date="2023" name="Science">
        <title>Genome structures resolve the early diversification of teleost fishes.</title>
        <authorList>
            <person name="Parey E."/>
            <person name="Louis A."/>
            <person name="Montfort J."/>
            <person name="Bouchez O."/>
            <person name="Roques C."/>
            <person name="Iampietro C."/>
            <person name="Lluch J."/>
            <person name="Castinel A."/>
            <person name="Donnadieu C."/>
            <person name="Desvignes T."/>
            <person name="Floi Bucao C."/>
            <person name="Jouanno E."/>
            <person name="Wen M."/>
            <person name="Mejri S."/>
            <person name="Dirks R."/>
            <person name="Jansen H."/>
            <person name="Henkel C."/>
            <person name="Chen W.J."/>
            <person name="Zahm M."/>
            <person name="Cabau C."/>
            <person name="Klopp C."/>
            <person name="Thompson A.W."/>
            <person name="Robinson-Rechavi M."/>
            <person name="Braasch I."/>
            <person name="Lecointre G."/>
            <person name="Bobe J."/>
            <person name="Postlethwait J.H."/>
            <person name="Berthelot C."/>
            <person name="Roest Crollius H."/>
            <person name="Guiguen Y."/>
        </authorList>
    </citation>
    <scope>NUCLEOTIDE SEQUENCE</scope>
    <source>
        <strain evidence="18">Concon-B</strain>
    </source>
</reference>
<name>A0A9Q1D0F1_CONCO</name>
<comment type="caution">
    <text evidence="18">The sequence shown here is derived from an EMBL/GenBank/DDBJ whole genome shotgun (WGS) entry which is preliminary data.</text>
</comment>
<evidence type="ECO:0000256" key="3">
    <source>
        <dbReference type="ARBA" id="ARBA00016239"/>
    </source>
</evidence>
<evidence type="ECO:0000256" key="6">
    <source>
        <dbReference type="ARBA" id="ARBA00022989"/>
    </source>
</evidence>
<dbReference type="AlphaFoldDB" id="A0A9Q1D0F1"/>
<dbReference type="GO" id="GO:0004896">
    <property type="term" value="F:cytokine receptor activity"/>
    <property type="evidence" value="ECO:0007669"/>
    <property type="project" value="InterPro"/>
</dbReference>
<dbReference type="Gene3D" id="2.60.40.10">
    <property type="entry name" value="Immunoglobulins"/>
    <property type="match status" value="2"/>
</dbReference>
<keyword evidence="9" id="KW-0675">Receptor</keyword>
<evidence type="ECO:0000256" key="15">
    <source>
        <dbReference type="SAM" id="MobiDB-lite"/>
    </source>
</evidence>
<gene>
    <name evidence="18" type="ORF">COCON_G00210110</name>
</gene>
<dbReference type="InterPro" id="IPR013783">
    <property type="entry name" value="Ig-like_fold"/>
</dbReference>
<evidence type="ECO:0000256" key="1">
    <source>
        <dbReference type="ARBA" id="ARBA00004479"/>
    </source>
</evidence>
<protein>
    <recommendedName>
        <fullName evidence="3">Interleukin-2 receptor subunit beta</fullName>
    </recommendedName>
    <alternativeName>
        <fullName evidence="13">High affinity IL-2 receptor subunit beta</fullName>
    </alternativeName>
    <alternativeName>
        <fullName evidence="12">p70-75</fullName>
    </alternativeName>
</protein>
<evidence type="ECO:0000256" key="13">
    <source>
        <dbReference type="ARBA" id="ARBA00032935"/>
    </source>
</evidence>
<accession>A0A9Q1D0F1</accession>
<dbReference type="Proteomes" id="UP001152803">
    <property type="component" value="Unassembled WGS sequence"/>
</dbReference>
<dbReference type="PROSITE" id="PS50853">
    <property type="entry name" value="FN3"/>
    <property type="match status" value="1"/>
</dbReference>
<evidence type="ECO:0000256" key="10">
    <source>
        <dbReference type="ARBA" id="ARBA00023180"/>
    </source>
</evidence>
<dbReference type="Pfam" id="PF18707">
    <property type="entry name" value="IL2RB_N1"/>
    <property type="match status" value="1"/>
</dbReference>
<evidence type="ECO:0000256" key="14">
    <source>
        <dbReference type="ARBA" id="ARBA00045664"/>
    </source>
</evidence>
<keyword evidence="5 16" id="KW-0732">Signal</keyword>
<dbReference type="PROSITE" id="PS01355">
    <property type="entry name" value="HEMATOPO_REC_S_F1"/>
    <property type="match status" value="1"/>
</dbReference>
<evidence type="ECO:0000256" key="11">
    <source>
        <dbReference type="ARBA" id="ARBA00026094"/>
    </source>
</evidence>
<evidence type="ECO:0000256" key="12">
    <source>
        <dbReference type="ARBA" id="ARBA00031280"/>
    </source>
</evidence>
<evidence type="ECO:0000313" key="19">
    <source>
        <dbReference type="Proteomes" id="UP001152803"/>
    </source>
</evidence>
<feature type="signal peptide" evidence="16">
    <location>
        <begin position="1"/>
        <end position="32"/>
    </location>
</feature>
<feature type="region of interest" description="Disordered" evidence="15">
    <location>
        <begin position="408"/>
        <end position="457"/>
    </location>
</feature>
<dbReference type="PANTHER" id="PTHR23037:SF22">
    <property type="entry name" value="CYTOKINE RECEPTOR COMMON SUBUNIT BETA"/>
    <property type="match status" value="1"/>
</dbReference>
<dbReference type="InterPro" id="IPR036116">
    <property type="entry name" value="FN3_sf"/>
</dbReference>
<evidence type="ECO:0000256" key="8">
    <source>
        <dbReference type="ARBA" id="ARBA00023157"/>
    </source>
</evidence>
<evidence type="ECO:0000256" key="7">
    <source>
        <dbReference type="ARBA" id="ARBA00023136"/>
    </source>
</evidence>
<organism evidence="18 19">
    <name type="scientific">Conger conger</name>
    <name type="common">Conger eel</name>
    <name type="synonym">Muraena conger</name>
    <dbReference type="NCBI Taxonomy" id="82655"/>
    <lineage>
        <taxon>Eukaryota</taxon>
        <taxon>Metazoa</taxon>
        <taxon>Chordata</taxon>
        <taxon>Craniata</taxon>
        <taxon>Vertebrata</taxon>
        <taxon>Euteleostomi</taxon>
        <taxon>Actinopterygii</taxon>
        <taxon>Neopterygii</taxon>
        <taxon>Teleostei</taxon>
        <taxon>Anguilliformes</taxon>
        <taxon>Congridae</taxon>
        <taxon>Conger</taxon>
    </lineage>
</organism>
<dbReference type="OrthoDB" id="9419853at2759"/>
<dbReference type="GO" id="GO:0009897">
    <property type="term" value="C:external side of plasma membrane"/>
    <property type="evidence" value="ECO:0007669"/>
    <property type="project" value="TreeGrafter"/>
</dbReference>
<comment type="subunit">
    <text evidence="11">Non-covalent dimer of an alpha and a beta subunit. IL2R exists in 3 different forms: a high affinity dimer, an intermediate affinity monomer (beta subunit), and a low affinity monomer (alpha subunit). The high and intermediate affinity forms also associate with a gamma subunit. Interacts with SHB upon interleukin stimulation.</text>
</comment>
<keyword evidence="6" id="KW-1133">Transmembrane helix</keyword>
<evidence type="ECO:0000256" key="5">
    <source>
        <dbReference type="ARBA" id="ARBA00022729"/>
    </source>
</evidence>
<keyword evidence="10" id="KW-0325">Glycoprotein</keyword>
<dbReference type="SUPFAM" id="SSF49265">
    <property type="entry name" value="Fibronectin type III"/>
    <property type="match status" value="1"/>
</dbReference>
<keyword evidence="7" id="KW-0472">Membrane</keyword>
<dbReference type="CDD" id="cd00063">
    <property type="entry name" value="FN3"/>
    <property type="match status" value="1"/>
</dbReference>
<dbReference type="InterPro" id="IPR003531">
    <property type="entry name" value="Hempt_rcpt_S_F1_CS"/>
</dbReference>
<evidence type="ECO:0000313" key="18">
    <source>
        <dbReference type="EMBL" id="KAJ8254399.1"/>
    </source>
</evidence>
<sequence>MRSDKSVGAAMEVGGLVYLLLLLAVQSPPCHLQHTEEHPCRRPSGLTCFNNFDKNITCAWPSSETRSRAPCVLHGNYSDLPIPSEANCRLTEGRSCHLVFDMFLFHECKIAMTVTCGDQVADTFEYEPDLCVKWNPPDKPVITNSLGSHIISWSHPQEFVKYELQFKQESEPLWENAETRSIFTQPVELTEHKLKMGLRYQARVRVRPHKDSGVEGVWSSWSPIGSWKSAIGTPKIEEFSSGPGPGPELQMTVGLVAVAVVLLVLIGCKHHRAGWVHKLKLPHVPTPSTYFLSLNSVHRGNFQKWLSPVFAPESFEVPPCFEDTSTAEVSPVKHIAALLASEHPGDPTAQGDSCSTCPSSYDAKVCPVYIGYKSVVVHSGQEGGDDGVDIPLQDTPLQVICSYKQLGGESRQDPGCRQLDGENEEEEEEEDAEEEEEEEEEGDIEGGPKETDTLSPLNAFPCSHFALPPHHPSIPLLAFPFRGFDSDAAPGCCNASGLGRPGFAEIEPSGGGYMSVESARRNISR</sequence>
<dbReference type="PANTHER" id="PTHR23037">
    <property type="entry name" value="CYTOKINE RECEPTOR"/>
    <property type="match status" value="1"/>
</dbReference>
<proteinExistence type="inferred from homology"/>
<keyword evidence="4" id="KW-0812">Transmembrane</keyword>
<comment type="function">
    <text evidence="14">Receptor for interleukin-2. This beta subunit is involved in receptor mediated endocytosis and transduces the mitogenic signals of IL2. Probably in association with IL15RA, involved in the stimulation of neutrophil phagocytosis by IL15.</text>
</comment>
<dbReference type="InterPro" id="IPR040951">
    <property type="entry name" value="IL2RB_N1"/>
</dbReference>
<comment type="subcellular location">
    <subcellularLocation>
        <location evidence="1">Membrane</location>
        <topology evidence="1">Single-pass type I membrane protein</topology>
    </subcellularLocation>
</comment>
<dbReference type="EMBL" id="JAFJMO010000016">
    <property type="protein sequence ID" value="KAJ8254399.1"/>
    <property type="molecule type" value="Genomic_DNA"/>
</dbReference>
<evidence type="ECO:0000256" key="2">
    <source>
        <dbReference type="ARBA" id="ARBA00008280"/>
    </source>
</evidence>
<keyword evidence="19" id="KW-1185">Reference proteome</keyword>
<feature type="chain" id="PRO_5040425138" description="Interleukin-2 receptor subunit beta" evidence="16">
    <location>
        <begin position="33"/>
        <end position="525"/>
    </location>
</feature>
<evidence type="ECO:0000256" key="9">
    <source>
        <dbReference type="ARBA" id="ARBA00023170"/>
    </source>
</evidence>
<keyword evidence="8" id="KW-1015">Disulfide bond</keyword>
<comment type="similarity">
    <text evidence="2">Belongs to the type I cytokine receptor family. Type 4 subfamily.</text>
</comment>
<feature type="domain" description="Fibronectin type-III" evidence="17">
    <location>
        <begin position="136"/>
        <end position="229"/>
    </location>
</feature>
<feature type="compositionally biased region" description="Acidic residues" evidence="15">
    <location>
        <begin position="421"/>
        <end position="444"/>
    </location>
</feature>
<evidence type="ECO:0000259" key="17">
    <source>
        <dbReference type="PROSITE" id="PS50853"/>
    </source>
</evidence>
<dbReference type="GO" id="GO:0016064">
    <property type="term" value="P:immunoglobulin mediated immune response"/>
    <property type="evidence" value="ECO:0007669"/>
    <property type="project" value="TreeGrafter"/>
</dbReference>
<dbReference type="InterPro" id="IPR003961">
    <property type="entry name" value="FN3_dom"/>
</dbReference>
<evidence type="ECO:0000256" key="16">
    <source>
        <dbReference type="SAM" id="SignalP"/>
    </source>
</evidence>